<evidence type="ECO:0000313" key="3">
    <source>
        <dbReference type="Proteomes" id="UP000829196"/>
    </source>
</evidence>
<evidence type="ECO:0000259" key="1">
    <source>
        <dbReference type="PROSITE" id="PS51259"/>
    </source>
</evidence>
<dbReference type="OrthoDB" id="2015333at2759"/>
<dbReference type="SMR" id="A0A8T3BAZ5"/>
<dbReference type="AlphaFoldDB" id="A0A8T3BAZ5"/>
<organism evidence="2 3">
    <name type="scientific">Dendrobium nobile</name>
    <name type="common">Orchid</name>
    <dbReference type="NCBI Taxonomy" id="94219"/>
    <lineage>
        <taxon>Eukaryota</taxon>
        <taxon>Viridiplantae</taxon>
        <taxon>Streptophyta</taxon>
        <taxon>Embryophyta</taxon>
        <taxon>Tracheophyta</taxon>
        <taxon>Spermatophyta</taxon>
        <taxon>Magnoliopsida</taxon>
        <taxon>Liliopsida</taxon>
        <taxon>Asparagales</taxon>
        <taxon>Orchidaceae</taxon>
        <taxon>Epidendroideae</taxon>
        <taxon>Malaxideae</taxon>
        <taxon>Dendrobiinae</taxon>
        <taxon>Dendrobium</taxon>
    </lineage>
</organism>
<feature type="domain" description="MHD2" evidence="1">
    <location>
        <begin position="1"/>
        <end position="99"/>
    </location>
</feature>
<dbReference type="InterPro" id="IPR008528">
    <property type="entry name" value="unc-13_homologue"/>
</dbReference>
<dbReference type="PROSITE" id="PS51259">
    <property type="entry name" value="MHD2"/>
    <property type="match status" value="1"/>
</dbReference>
<dbReference type="InterPro" id="IPR057984">
    <property type="entry name" value="PATROL1_C"/>
</dbReference>
<dbReference type="PANTHER" id="PTHR31280:SF1">
    <property type="entry name" value="OS03G0138600 PROTEIN"/>
    <property type="match status" value="1"/>
</dbReference>
<protein>
    <recommendedName>
        <fullName evidence="1">MHD2 domain-containing protein</fullName>
    </recommendedName>
</protein>
<sequence>MLLTVLTDQAQSVAVKEVMRASFEMFLMVLLAGGTERVFVRTDYEMVMDDFRNMKRVFCASGEGLAAVLAEEVVDRAAEVAEGVIGLMSLPTERLIEDFTTAACESGVAGGITEWQRISMPPTTGRWNRSDPNTVFRVLCYRSERQRQLRRRSEVEQERMSRRRKPKKPTCSLYCFAM</sequence>
<reference evidence="2" key="1">
    <citation type="journal article" date="2022" name="Front. Genet.">
        <title>Chromosome-Scale Assembly of the Dendrobium nobile Genome Provides Insights Into the Molecular Mechanism of the Biosynthesis of the Medicinal Active Ingredient of Dendrobium.</title>
        <authorList>
            <person name="Xu Q."/>
            <person name="Niu S.-C."/>
            <person name="Li K.-L."/>
            <person name="Zheng P.-J."/>
            <person name="Zhang X.-J."/>
            <person name="Jia Y."/>
            <person name="Liu Y."/>
            <person name="Niu Y.-X."/>
            <person name="Yu L.-H."/>
            <person name="Chen D.-F."/>
            <person name="Zhang G.-Q."/>
        </authorList>
    </citation>
    <scope>NUCLEOTIDE SEQUENCE</scope>
    <source>
        <tissue evidence="2">Leaf</tissue>
    </source>
</reference>
<keyword evidence="3" id="KW-1185">Reference proteome</keyword>
<proteinExistence type="predicted"/>
<dbReference type="EMBL" id="JAGYWB010000010">
    <property type="protein sequence ID" value="KAI0507998.1"/>
    <property type="molecule type" value="Genomic_DNA"/>
</dbReference>
<dbReference type="PANTHER" id="PTHR31280">
    <property type="entry name" value="PROTEIN UNC-13 HOMOLOG"/>
    <property type="match status" value="1"/>
</dbReference>
<name>A0A8T3BAZ5_DENNO</name>
<dbReference type="Pfam" id="PF25761">
    <property type="entry name" value="TPR_PATROL1"/>
    <property type="match status" value="1"/>
</dbReference>
<evidence type="ECO:0000313" key="2">
    <source>
        <dbReference type="EMBL" id="KAI0507998.1"/>
    </source>
</evidence>
<dbReference type="InterPro" id="IPR014772">
    <property type="entry name" value="Munc13_dom-2"/>
</dbReference>
<gene>
    <name evidence="2" type="ORF">KFK09_014129</name>
</gene>
<accession>A0A8T3BAZ5</accession>
<comment type="caution">
    <text evidence="2">The sequence shown here is derived from an EMBL/GenBank/DDBJ whole genome shotgun (WGS) entry which is preliminary data.</text>
</comment>
<dbReference type="Proteomes" id="UP000829196">
    <property type="component" value="Unassembled WGS sequence"/>
</dbReference>